<evidence type="ECO:0000313" key="9">
    <source>
        <dbReference type="EMBL" id="RKP03226.1"/>
    </source>
</evidence>
<evidence type="ECO:0000256" key="4">
    <source>
        <dbReference type="ARBA" id="ARBA00022723"/>
    </source>
</evidence>
<dbReference type="PROSITE" id="PS01269">
    <property type="entry name" value="UPF0025"/>
    <property type="match status" value="1"/>
</dbReference>
<organism evidence="9 10">
    <name type="scientific">Caulochytrium protostelioides</name>
    <dbReference type="NCBI Taxonomy" id="1555241"/>
    <lineage>
        <taxon>Eukaryota</taxon>
        <taxon>Fungi</taxon>
        <taxon>Fungi incertae sedis</taxon>
        <taxon>Chytridiomycota</taxon>
        <taxon>Chytridiomycota incertae sedis</taxon>
        <taxon>Chytridiomycetes</taxon>
        <taxon>Caulochytriales</taxon>
        <taxon>Caulochytriaceae</taxon>
        <taxon>Caulochytrium</taxon>
    </lineage>
</organism>
<evidence type="ECO:0000256" key="2">
    <source>
        <dbReference type="ARBA" id="ARBA00017767"/>
    </source>
</evidence>
<keyword evidence="4" id="KW-0479">Metal-binding</keyword>
<dbReference type="AlphaFoldDB" id="A0A4P9XCQ2"/>
<comment type="similarity">
    <text evidence="1 7">Belongs to the VPS29 family.</text>
</comment>
<accession>A0A4P9XCQ2</accession>
<evidence type="ECO:0000256" key="6">
    <source>
        <dbReference type="ARBA" id="ARBA00022927"/>
    </source>
</evidence>
<dbReference type="InterPro" id="IPR028661">
    <property type="entry name" value="Vps29"/>
</dbReference>
<evidence type="ECO:0000313" key="10">
    <source>
        <dbReference type="Proteomes" id="UP000274922"/>
    </source>
</evidence>
<dbReference type="NCBIfam" id="TIGR00040">
    <property type="entry name" value="yfcE"/>
    <property type="match status" value="1"/>
</dbReference>
<name>A0A4P9XCQ2_9FUNG</name>
<dbReference type="Pfam" id="PF12850">
    <property type="entry name" value="Metallophos_2"/>
    <property type="match status" value="1"/>
</dbReference>
<dbReference type="InterPro" id="IPR020935">
    <property type="entry name" value="PdiEstase_YfcE_CS"/>
</dbReference>
<dbReference type="GO" id="GO:0042147">
    <property type="term" value="P:retrograde transport, endosome to Golgi"/>
    <property type="evidence" value="ECO:0007669"/>
    <property type="project" value="InterPro"/>
</dbReference>
<evidence type="ECO:0000259" key="8">
    <source>
        <dbReference type="Pfam" id="PF12850"/>
    </source>
</evidence>
<dbReference type="GO" id="GO:0046872">
    <property type="term" value="F:metal ion binding"/>
    <property type="evidence" value="ECO:0007669"/>
    <property type="project" value="UniProtKB-KW"/>
</dbReference>
<keyword evidence="10" id="KW-1185">Reference proteome</keyword>
<dbReference type="SUPFAM" id="SSF56300">
    <property type="entry name" value="Metallo-dependent phosphatases"/>
    <property type="match status" value="1"/>
</dbReference>
<sequence length="192" mass="20454">MLVLLVGDFHIPHRAVALPLPFQSLLVPGKIHQVLCTGNLTAPHLMDTLRAICPDVHVVQGDADLPWIAGGGSGGRRGRALPIAKTITHGSLRIGLLHGHTVLPWGDPHALAMAARRMDVDVLVFGHTHRFEAYEYEGRFFVNPGSATGALGGEDPDGDLAAVSNTPSFVLLDIAESGKGTSTMVVYIYQLV</sequence>
<dbReference type="EMBL" id="ML014126">
    <property type="protein sequence ID" value="RKP03226.1"/>
    <property type="molecule type" value="Genomic_DNA"/>
</dbReference>
<reference evidence="10" key="1">
    <citation type="journal article" date="2018" name="Nat. Microbiol.">
        <title>Leveraging single-cell genomics to expand the fungal tree of life.</title>
        <authorList>
            <person name="Ahrendt S.R."/>
            <person name="Quandt C.A."/>
            <person name="Ciobanu D."/>
            <person name="Clum A."/>
            <person name="Salamov A."/>
            <person name="Andreopoulos B."/>
            <person name="Cheng J.F."/>
            <person name="Woyke T."/>
            <person name="Pelin A."/>
            <person name="Henrissat B."/>
            <person name="Reynolds N.K."/>
            <person name="Benny G.L."/>
            <person name="Smith M.E."/>
            <person name="James T.Y."/>
            <person name="Grigoriev I.V."/>
        </authorList>
    </citation>
    <scope>NUCLEOTIDE SEQUENCE [LARGE SCALE GENOMIC DNA]</scope>
    <source>
        <strain evidence="10">ATCC 52028</strain>
    </source>
</reference>
<evidence type="ECO:0000256" key="5">
    <source>
        <dbReference type="ARBA" id="ARBA00022801"/>
    </source>
</evidence>
<dbReference type="InterPro" id="IPR029052">
    <property type="entry name" value="Metallo-depent_PP-like"/>
</dbReference>
<keyword evidence="3" id="KW-0813">Transport</keyword>
<evidence type="ECO:0000256" key="3">
    <source>
        <dbReference type="ARBA" id="ARBA00022448"/>
    </source>
</evidence>
<dbReference type="InterPro" id="IPR024654">
    <property type="entry name" value="Calcineurin-like_PHP_lpxH"/>
</dbReference>
<evidence type="ECO:0000256" key="7">
    <source>
        <dbReference type="RuleBase" id="RU362040"/>
    </source>
</evidence>
<dbReference type="Proteomes" id="UP000274922">
    <property type="component" value="Unassembled WGS sequence"/>
</dbReference>
<dbReference type="InterPro" id="IPR000979">
    <property type="entry name" value="Phosphodiesterase_MJ0936/Vps29"/>
</dbReference>
<dbReference type="GO" id="GO:0015031">
    <property type="term" value="P:protein transport"/>
    <property type="evidence" value="ECO:0007669"/>
    <property type="project" value="UniProtKB-KW"/>
</dbReference>
<dbReference type="GO" id="GO:0005829">
    <property type="term" value="C:cytosol"/>
    <property type="evidence" value="ECO:0007669"/>
    <property type="project" value="GOC"/>
</dbReference>
<dbReference type="Gene3D" id="3.60.21.10">
    <property type="match status" value="1"/>
</dbReference>
<dbReference type="PANTHER" id="PTHR11124">
    <property type="entry name" value="VACUOLAR SORTING PROTEIN VPS29"/>
    <property type="match status" value="1"/>
</dbReference>
<feature type="domain" description="Calcineurin-like phosphoesterase" evidence="8">
    <location>
        <begin position="1"/>
        <end position="155"/>
    </location>
</feature>
<dbReference type="CDD" id="cd07394">
    <property type="entry name" value="MPP_Vps29"/>
    <property type="match status" value="1"/>
</dbReference>
<dbReference type="GO" id="GO:0016787">
    <property type="term" value="F:hydrolase activity"/>
    <property type="evidence" value="ECO:0007669"/>
    <property type="project" value="UniProtKB-KW"/>
</dbReference>
<dbReference type="GO" id="GO:0030904">
    <property type="term" value="C:retromer complex"/>
    <property type="evidence" value="ECO:0007669"/>
    <property type="project" value="InterPro"/>
</dbReference>
<keyword evidence="6" id="KW-0653">Protein transport</keyword>
<dbReference type="STRING" id="1555241.A0A4P9XCQ2"/>
<gene>
    <name evidence="9" type="ORF">CXG81DRAFT_3104</name>
</gene>
<feature type="non-terminal residue" evidence="9">
    <location>
        <position position="192"/>
    </location>
</feature>
<keyword evidence="5" id="KW-0378">Hydrolase</keyword>
<evidence type="ECO:0000256" key="1">
    <source>
        <dbReference type="ARBA" id="ARBA00005945"/>
    </source>
</evidence>
<proteinExistence type="inferred from homology"/>
<protein>
    <recommendedName>
        <fullName evidence="2 7">Vacuolar protein sorting-associated protein 29</fullName>
    </recommendedName>
</protein>
<dbReference type="OrthoDB" id="10258130at2759"/>